<dbReference type="OrthoDB" id="1470350at2759"/>
<dbReference type="EMBL" id="AMQM01002765">
    <property type="status" value="NOT_ANNOTATED_CDS"/>
    <property type="molecule type" value="Genomic_DNA"/>
</dbReference>
<dbReference type="InParanoid" id="T1G0Z9"/>
<dbReference type="GO" id="GO:0005737">
    <property type="term" value="C:cytoplasm"/>
    <property type="evidence" value="ECO:0000318"/>
    <property type="project" value="GO_Central"/>
</dbReference>
<dbReference type="GO" id="GO:0016712">
    <property type="term" value="F:oxidoreductase activity, acting on paired donors, with incorporation or reduction of molecular oxygen, reduced flavin or flavoprotein as one donor, and incorporation of one atom of oxygen"/>
    <property type="evidence" value="ECO:0000318"/>
    <property type="project" value="GO_Central"/>
</dbReference>
<feature type="transmembrane region" description="Helical" evidence="6">
    <location>
        <begin position="6"/>
        <end position="31"/>
    </location>
</feature>
<dbReference type="Pfam" id="PF00067">
    <property type="entry name" value="p450"/>
    <property type="match status" value="1"/>
</dbReference>
<dbReference type="InterPro" id="IPR017972">
    <property type="entry name" value="Cyt_P450_CS"/>
</dbReference>
<comment type="cofactor">
    <cofactor evidence="4">
        <name>heme</name>
        <dbReference type="ChEBI" id="CHEBI:30413"/>
    </cofactor>
</comment>
<keyword evidence="6" id="KW-1133">Transmembrane helix</keyword>
<name>T1G0Z9_HELRO</name>
<protein>
    <recommendedName>
        <fullName evidence="10">Cytochrome P450</fullName>
    </recommendedName>
</protein>
<evidence type="ECO:0008006" key="10">
    <source>
        <dbReference type="Google" id="ProtNLM"/>
    </source>
</evidence>
<dbReference type="AlphaFoldDB" id="T1G0Z9"/>
<dbReference type="Gene3D" id="1.10.630.10">
    <property type="entry name" value="Cytochrome P450"/>
    <property type="match status" value="1"/>
</dbReference>
<keyword evidence="4 5" id="KW-0349">Heme</keyword>
<dbReference type="RefSeq" id="XP_009011134.1">
    <property type="nucleotide sequence ID" value="XM_009012886.1"/>
</dbReference>
<proteinExistence type="inferred from homology"/>
<keyword evidence="6" id="KW-0472">Membrane</keyword>
<keyword evidence="5" id="KW-0503">Monooxygenase</keyword>
<dbReference type="GO" id="GO:0020037">
    <property type="term" value="F:heme binding"/>
    <property type="evidence" value="ECO:0000318"/>
    <property type="project" value="GO_Central"/>
</dbReference>
<dbReference type="FunFam" id="1.10.630.10:FF:000177">
    <property type="entry name" value="Uncharacterized protein"/>
    <property type="match status" value="1"/>
</dbReference>
<keyword evidence="5" id="KW-0560">Oxidoreductase</keyword>
<dbReference type="GO" id="GO:0006805">
    <property type="term" value="P:xenobiotic metabolic process"/>
    <property type="evidence" value="ECO:0000318"/>
    <property type="project" value="GO_Central"/>
</dbReference>
<evidence type="ECO:0000313" key="8">
    <source>
        <dbReference type="EnsemblMetazoa" id="HelroP72429"/>
    </source>
</evidence>
<evidence type="ECO:0000256" key="6">
    <source>
        <dbReference type="SAM" id="Phobius"/>
    </source>
</evidence>
<dbReference type="InterPro" id="IPR002401">
    <property type="entry name" value="Cyt_P450_E_grp-I"/>
</dbReference>
<dbReference type="KEGG" id="hro:HELRODRAFT_72429"/>
<keyword evidence="6" id="KW-0812">Transmembrane</keyword>
<reference evidence="9" key="1">
    <citation type="submission" date="2012-12" db="EMBL/GenBank/DDBJ databases">
        <authorList>
            <person name="Hellsten U."/>
            <person name="Grimwood J."/>
            <person name="Chapman J.A."/>
            <person name="Shapiro H."/>
            <person name="Aerts A."/>
            <person name="Otillar R.P."/>
            <person name="Terry A.Y."/>
            <person name="Boore J.L."/>
            <person name="Simakov O."/>
            <person name="Marletaz F."/>
            <person name="Cho S.-J."/>
            <person name="Edsinger-Gonzales E."/>
            <person name="Havlak P."/>
            <person name="Kuo D.-H."/>
            <person name="Larsson T."/>
            <person name="Lv J."/>
            <person name="Arendt D."/>
            <person name="Savage R."/>
            <person name="Osoegawa K."/>
            <person name="de Jong P."/>
            <person name="Lindberg D.R."/>
            <person name="Seaver E.C."/>
            <person name="Weisblat D.A."/>
            <person name="Putnam N.H."/>
            <person name="Grigoriev I.V."/>
            <person name="Rokhsar D.S."/>
        </authorList>
    </citation>
    <scope>NUCLEOTIDE SEQUENCE</scope>
</reference>
<evidence type="ECO:0000256" key="2">
    <source>
        <dbReference type="ARBA" id="ARBA00022723"/>
    </source>
</evidence>
<dbReference type="HOGENOM" id="CLU_001570_22_0_1"/>
<dbReference type="GeneID" id="20214747"/>
<dbReference type="GO" id="GO:0008395">
    <property type="term" value="F:steroid hydroxylase activity"/>
    <property type="evidence" value="ECO:0000318"/>
    <property type="project" value="GO_Central"/>
</dbReference>
<dbReference type="CTD" id="20214747"/>
<evidence type="ECO:0000256" key="1">
    <source>
        <dbReference type="ARBA" id="ARBA00010617"/>
    </source>
</evidence>
<dbReference type="PRINTS" id="PR00463">
    <property type="entry name" value="EP450I"/>
</dbReference>
<sequence length="524" mass="60571">MTSPLLSLLSSLTTTNLFLLAALFIIPYLLIFKRRKLPEPVITGDGTKYKHPPCLPTVPIFGSVPFLPAFPTQYKYFTKEKYKYGDVVAFYVMGRCYKIVLNSKEAIHDAFVKKSTDFAGRPSTKLNSILNPNQKGILFHNYDESFKKYHKLSLGIMKQFGFGNRVMEKRIMEEMSYFMENLASFKGLASFRNTIFSFSMNIVCGILFGRRFSDNDPELSDVINSIRTNFNNLGKLFVANVFPFIKMYDDSYYRKIPHHHHEPSQEEQENSKRHPPSSFIRSYVKIEGPDYDKEQLLYFMYELFLAGTETVASTLEWTLVLLANNLEIQEKMYRELKKVLSDKLENSDKNKPESKTVQRSNLVNHKTILPTLEDKTNLLYCQAVFYEILRYKPATPMTLPHVTLKDSHVMGYFVPKGTTVIGNLHGSHNDTRVWHEPELFNPDRFIDVDTGMIINKDHIVPFSLGKRSCFGEILARQEVFLSLTNLVWRFKILPPSGQQEVKVDDVMDVTSKPSSFKIRLVERE</sequence>
<dbReference type="InterPro" id="IPR001128">
    <property type="entry name" value="Cyt_P450"/>
</dbReference>
<dbReference type="InterPro" id="IPR050182">
    <property type="entry name" value="Cytochrome_P450_fam2"/>
</dbReference>
<dbReference type="FunCoup" id="T1G0Z9">
    <property type="interactions" value="122"/>
</dbReference>
<evidence type="ECO:0000313" key="9">
    <source>
        <dbReference type="Proteomes" id="UP000015101"/>
    </source>
</evidence>
<dbReference type="EnsemblMetazoa" id="HelroT72429">
    <property type="protein sequence ID" value="HelroP72429"/>
    <property type="gene ID" value="HelroG72429"/>
</dbReference>
<dbReference type="PROSITE" id="PS00086">
    <property type="entry name" value="CYTOCHROME_P450"/>
    <property type="match status" value="1"/>
</dbReference>
<dbReference type="eggNOG" id="KOG0156">
    <property type="taxonomic scope" value="Eukaryota"/>
</dbReference>
<organism evidence="8 9">
    <name type="scientific">Helobdella robusta</name>
    <name type="common">Californian leech</name>
    <dbReference type="NCBI Taxonomy" id="6412"/>
    <lineage>
        <taxon>Eukaryota</taxon>
        <taxon>Metazoa</taxon>
        <taxon>Spiralia</taxon>
        <taxon>Lophotrochozoa</taxon>
        <taxon>Annelida</taxon>
        <taxon>Clitellata</taxon>
        <taxon>Hirudinea</taxon>
        <taxon>Rhynchobdellida</taxon>
        <taxon>Glossiphoniidae</taxon>
        <taxon>Helobdella</taxon>
    </lineage>
</organism>
<evidence type="ECO:0000256" key="5">
    <source>
        <dbReference type="RuleBase" id="RU000461"/>
    </source>
</evidence>
<dbReference type="GO" id="GO:0005506">
    <property type="term" value="F:iron ion binding"/>
    <property type="evidence" value="ECO:0007669"/>
    <property type="project" value="InterPro"/>
</dbReference>
<dbReference type="PANTHER" id="PTHR24300:SF403">
    <property type="entry name" value="CYTOCHROME P450 306A1"/>
    <property type="match status" value="1"/>
</dbReference>
<dbReference type="SUPFAM" id="SSF48264">
    <property type="entry name" value="Cytochrome P450"/>
    <property type="match status" value="1"/>
</dbReference>
<gene>
    <name evidence="8" type="primary">20214747</name>
    <name evidence="7" type="ORF">HELRODRAFT_72429</name>
</gene>
<dbReference type="Proteomes" id="UP000015101">
    <property type="component" value="Unassembled WGS sequence"/>
</dbReference>
<keyword evidence="9" id="KW-1185">Reference proteome</keyword>
<evidence type="ECO:0000256" key="4">
    <source>
        <dbReference type="PIRSR" id="PIRSR602401-1"/>
    </source>
</evidence>
<dbReference type="GO" id="GO:0008202">
    <property type="term" value="P:steroid metabolic process"/>
    <property type="evidence" value="ECO:0000318"/>
    <property type="project" value="GO_Central"/>
</dbReference>
<keyword evidence="2 4" id="KW-0479">Metal-binding</keyword>
<dbReference type="PANTHER" id="PTHR24300">
    <property type="entry name" value="CYTOCHROME P450 508A4-RELATED"/>
    <property type="match status" value="1"/>
</dbReference>
<feature type="binding site" description="axial binding residue" evidence="4">
    <location>
        <position position="469"/>
    </location>
    <ligand>
        <name>heme</name>
        <dbReference type="ChEBI" id="CHEBI:30413"/>
    </ligand>
    <ligandPart>
        <name>Fe</name>
        <dbReference type="ChEBI" id="CHEBI:18248"/>
    </ligandPart>
</feature>
<dbReference type="STRING" id="6412.T1G0Z9"/>
<evidence type="ECO:0000313" key="7">
    <source>
        <dbReference type="EMBL" id="ESO10865.1"/>
    </source>
</evidence>
<dbReference type="EMBL" id="KB095858">
    <property type="protein sequence ID" value="ESO10865.1"/>
    <property type="molecule type" value="Genomic_DNA"/>
</dbReference>
<dbReference type="PRINTS" id="PR00385">
    <property type="entry name" value="P450"/>
</dbReference>
<keyword evidence="3 4" id="KW-0408">Iron</keyword>
<dbReference type="GO" id="GO:0006082">
    <property type="term" value="P:organic acid metabolic process"/>
    <property type="evidence" value="ECO:0000318"/>
    <property type="project" value="GO_Central"/>
</dbReference>
<reference evidence="8" key="3">
    <citation type="submission" date="2015-06" db="UniProtKB">
        <authorList>
            <consortium name="EnsemblMetazoa"/>
        </authorList>
    </citation>
    <scope>IDENTIFICATION</scope>
</reference>
<reference evidence="7 9" key="2">
    <citation type="journal article" date="2013" name="Nature">
        <title>Insights into bilaterian evolution from three spiralian genomes.</title>
        <authorList>
            <person name="Simakov O."/>
            <person name="Marletaz F."/>
            <person name="Cho S.J."/>
            <person name="Edsinger-Gonzales E."/>
            <person name="Havlak P."/>
            <person name="Hellsten U."/>
            <person name="Kuo D.H."/>
            <person name="Larsson T."/>
            <person name="Lv J."/>
            <person name="Arendt D."/>
            <person name="Savage R."/>
            <person name="Osoegawa K."/>
            <person name="de Jong P."/>
            <person name="Grimwood J."/>
            <person name="Chapman J.A."/>
            <person name="Shapiro H."/>
            <person name="Aerts A."/>
            <person name="Otillar R.P."/>
            <person name="Terry A.Y."/>
            <person name="Boore J.L."/>
            <person name="Grigoriev I.V."/>
            <person name="Lindberg D.R."/>
            <person name="Seaver E.C."/>
            <person name="Weisblat D.A."/>
            <person name="Putnam N.H."/>
            <person name="Rokhsar D.S."/>
        </authorList>
    </citation>
    <scope>NUCLEOTIDE SEQUENCE</scope>
</reference>
<evidence type="ECO:0000256" key="3">
    <source>
        <dbReference type="ARBA" id="ARBA00023004"/>
    </source>
</evidence>
<dbReference type="InterPro" id="IPR036396">
    <property type="entry name" value="Cyt_P450_sf"/>
</dbReference>
<comment type="similarity">
    <text evidence="1 5">Belongs to the cytochrome P450 family.</text>
</comment>
<accession>T1G0Z9</accession>